<dbReference type="SUPFAM" id="SSF53335">
    <property type="entry name" value="S-adenosyl-L-methionine-dependent methyltransferases"/>
    <property type="match status" value="1"/>
</dbReference>
<dbReference type="Gene3D" id="3.40.50.150">
    <property type="entry name" value="Vaccinia Virus protein VP39"/>
    <property type="match status" value="1"/>
</dbReference>
<evidence type="ECO:0000256" key="2">
    <source>
        <dbReference type="ARBA" id="ARBA00022679"/>
    </source>
</evidence>
<dbReference type="Proteomes" id="UP000216991">
    <property type="component" value="Unassembled WGS sequence"/>
</dbReference>
<dbReference type="CDD" id="cd02440">
    <property type="entry name" value="AdoMet_MTases"/>
    <property type="match status" value="1"/>
</dbReference>
<evidence type="ECO:0000313" key="7">
    <source>
        <dbReference type="Proteomes" id="UP000216991"/>
    </source>
</evidence>
<evidence type="ECO:0000256" key="1">
    <source>
        <dbReference type="ARBA" id="ARBA00022603"/>
    </source>
</evidence>
<dbReference type="PANTHER" id="PTHR43464">
    <property type="entry name" value="METHYLTRANSFERASE"/>
    <property type="match status" value="1"/>
</dbReference>
<accession>A0A255YB43</accession>
<evidence type="ECO:0000256" key="4">
    <source>
        <dbReference type="ARBA" id="ARBA00022691"/>
    </source>
</evidence>
<keyword evidence="7" id="KW-1185">Reference proteome</keyword>
<dbReference type="OrthoDB" id="9801538at2"/>
<keyword evidence="2 5" id="KW-0808">Transferase</keyword>
<comment type="catalytic activity">
    <reaction evidence="5">
        <text>a 3-(all-trans-polyprenyl)benzene-1,2-diol + S-adenosyl-L-methionine = a 2-methoxy-6-(all-trans-polyprenyl)phenol + S-adenosyl-L-homocysteine + H(+)</text>
        <dbReference type="Rhea" id="RHEA:31411"/>
        <dbReference type="Rhea" id="RHEA-COMP:9550"/>
        <dbReference type="Rhea" id="RHEA-COMP:9551"/>
        <dbReference type="ChEBI" id="CHEBI:15378"/>
        <dbReference type="ChEBI" id="CHEBI:57856"/>
        <dbReference type="ChEBI" id="CHEBI:59789"/>
        <dbReference type="ChEBI" id="CHEBI:62729"/>
        <dbReference type="ChEBI" id="CHEBI:62731"/>
        <dbReference type="EC" id="2.1.1.222"/>
    </reaction>
</comment>
<dbReference type="InterPro" id="IPR029063">
    <property type="entry name" value="SAM-dependent_MTases_sf"/>
</dbReference>
<dbReference type="GO" id="GO:0102208">
    <property type="term" value="F:2-polyprenyl-6-hydroxyphenol methylase activity"/>
    <property type="evidence" value="ECO:0007669"/>
    <property type="project" value="UniProtKB-EC"/>
</dbReference>
<name>A0A255YB43_9SPHN</name>
<comment type="caution">
    <text evidence="6">The sequence shown here is derived from an EMBL/GenBank/DDBJ whole genome shotgun (WGS) entry which is preliminary data.</text>
</comment>
<feature type="binding site" evidence="5">
    <location>
        <position position="134"/>
    </location>
    <ligand>
        <name>S-adenosyl-L-methionine</name>
        <dbReference type="ChEBI" id="CHEBI:59789"/>
    </ligand>
</feature>
<keyword evidence="4 5" id="KW-0949">S-adenosyl-L-methionine</keyword>
<comment type="function">
    <text evidence="5">O-methyltransferase that catalyzes the 2 O-methylation steps in the ubiquinone biosynthetic pathway.</text>
</comment>
<reference evidence="6 7" key="1">
    <citation type="submission" date="2017-07" db="EMBL/GenBank/DDBJ databases">
        <title>Sandarakinorhabdus cyanobacteriorum sp. nov., a novel bacterium isolated from cyanobacterial aggregates in a eutrophic lake.</title>
        <authorList>
            <person name="Cai H."/>
        </authorList>
    </citation>
    <scope>NUCLEOTIDE SEQUENCE [LARGE SCALE GENOMIC DNA]</scope>
    <source>
        <strain evidence="6 7">TH057</strain>
    </source>
</reference>
<dbReference type="HAMAP" id="MF_00472">
    <property type="entry name" value="UbiG"/>
    <property type="match status" value="1"/>
</dbReference>
<dbReference type="GO" id="GO:0061542">
    <property type="term" value="F:3-demethylubiquinol 3-O-methyltransferase activity"/>
    <property type="evidence" value="ECO:0007669"/>
    <property type="project" value="UniProtKB-UniRule"/>
</dbReference>
<comment type="pathway">
    <text evidence="5">Cofactor biosynthesis; ubiquinone biosynthesis.</text>
</comment>
<dbReference type="UniPathway" id="UPA00232"/>
<sequence>MSQAASINPDEAAFFGKLAADWWNPKGTSAMLHRITPTRVAHIRGEALAHFGLDGRSRRPLAGLSALDVGCGAGLMAEPLARMGAATSAIDAAPENIAAARVHAQGQGLAIDYQCIAVEDLAATGARFDLITCLEVVEHVAGRDAFFAAIAQLLKPGGLAVFSTPNRTPASWAVVIAGAEYITRSIPRGAHDWNRFFTPAELAEALTHAGLVPGEPAGLSWRPGAGFVIGSDVSVNYFLTATPQA</sequence>
<proteinExistence type="inferred from homology"/>
<keyword evidence="3 5" id="KW-0831">Ubiquinone biosynthesis</keyword>
<dbReference type="PANTHER" id="PTHR43464:SF19">
    <property type="entry name" value="UBIQUINONE BIOSYNTHESIS O-METHYLTRANSFERASE, MITOCHONDRIAL"/>
    <property type="match status" value="1"/>
</dbReference>
<dbReference type="EC" id="2.1.1.64" evidence="5"/>
<evidence type="ECO:0000256" key="3">
    <source>
        <dbReference type="ARBA" id="ARBA00022688"/>
    </source>
</evidence>
<evidence type="ECO:0000256" key="5">
    <source>
        <dbReference type="HAMAP-Rule" id="MF_00472"/>
    </source>
</evidence>
<dbReference type="EMBL" id="NOXT01000121">
    <property type="protein sequence ID" value="OYQ25680.1"/>
    <property type="molecule type" value="Genomic_DNA"/>
</dbReference>
<dbReference type="NCBIfam" id="TIGR01983">
    <property type="entry name" value="UbiG"/>
    <property type="match status" value="1"/>
</dbReference>
<dbReference type="GO" id="GO:0032259">
    <property type="term" value="P:methylation"/>
    <property type="evidence" value="ECO:0007669"/>
    <property type="project" value="UniProtKB-KW"/>
</dbReference>
<feature type="binding site" evidence="5">
    <location>
        <position position="70"/>
    </location>
    <ligand>
        <name>S-adenosyl-L-methionine</name>
        <dbReference type="ChEBI" id="CHEBI:59789"/>
    </ligand>
</feature>
<dbReference type="EC" id="2.1.1.222" evidence="5"/>
<protein>
    <recommendedName>
        <fullName evidence="5">Ubiquinone biosynthesis O-methyltransferase</fullName>
    </recommendedName>
    <alternativeName>
        <fullName evidence="5">2-polyprenyl-6-hydroxyphenol methylase</fullName>
        <ecNumber evidence="5">2.1.1.222</ecNumber>
    </alternativeName>
    <alternativeName>
        <fullName evidence="5">3-demethylubiquinone 3-O-methyltransferase</fullName>
        <ecNumber evidence="5">2.1.1.64</ecNumber>
    </alternativeName>
</protein>
<evidence type="ECO:0000313" key="6">
    <source>
        <dbReference type="EMBL" id="OYQ25680.1"/>
    </source>
</evidence>
<dbReference type="Pfam" id="PF13489">
    <property type="entry name" value="Methyltransf_23"/>
    <property type="match status" value="1"/>
</dbReference>
<keyword evidence="1 5" id="KW-0489">Methyltransferase</keyword>
<organism evidence="6 7">
    <name type="scientific">Sandarakinorhabdus cyanobacteriorum</name>
    <dbReference type="NCBI Taxonomy" id="1981098"/>
    <lineage>
        <taxon>Bacteria</taxon>
        <taxon>Pseudomonadati</taxon>
        <taxon>Pseudomonadota</taxon>
        <taxon>Alphaproteobacteria</taxon>
        <taxon>Sphingomonadales</taxon>
        <taxon>Sphingosinicellaceae</taxon>
        <taxon>Sandarakinorhabdus</taxon>
    </lineage>
</organism>
<dbReference type="AlphaFoldDB" id="A0A255YB43"/>
<dbReference type="InterPro" id="IPR010233">
    <property type="entry name" value="UbiG_MeTrfase"/>
</dbReference>
<dbReference type="GO" id="GO:0010420">
    <property type="term" value="F:polyprenyldihydroxybenzoate methyltransferase activity"/>
    <property type="evidence" value="ECO:0007669"/>
    <property type="project" value="InterPro"/>
</dbReference>
<dbReference type="RefSeq" id="WP_094474637.1">
    <property type="nucleotide sequence ID" value="NZ_NOXT01000121.1"/>
</dbReference>
<gene>
    <name evidence="5" type="primary">ubiG</name>
    <name evidence="6" type="ORF">CHU93_13185</name>
</gene>
<feature type="binding site" evidence="5">
    <location>
        <position position="39"/>
    </location>
    <ligand>
        <name>S-adenosyl-L-methionine</name>
        <dbReference type="ChEBI" id="CHEBI:59789"/>
    </ligand>
</feature>
<comment type="catalytic activity">
    <reaction evidence="5">
        <text>a 3-demethylubiquinol + S-adenosyl-L-methionine = a ubiquinol + S-adenosyl-L-homocysteine + H(+)</text>
        <dbReference type="Rhea" id="RHEA:44380"/>
        <dbReference type="Rhea" id="RHEA-COMP:9566"/>
        <dbReference type="Rhea" id="RHEA-COMP:10914"/>
        <dbReference type="ChEBI" id="CHEBI:15378"/>
        <dbReference type="ChEBI" id="CHEBI:17976"/>
        <dbReference type="ChEBI" id="CHEBI:57856"/>
        <dbReference type="ChEBI" id="CHEBI:59789"/>
        <dbReference type="ChEBI" id="CHEBI:84422"/>
        <dbReference type="EC" id="2.1.1.64"/>
    </reaction>
</comment>
<feature type="binding site" evidence="5">
    <location>
        <position position="91"/>
    </location>
    <ligand>
        <name>S-adenosyl-L-methionine</name>
        <dbReference type="ChEBI" id="CHEBI:59789"/>
    </ligand>
</feature>
<comment type="similarity">
    <text evidence="5">Belongs to the methyltransferase superfamily. UbiG/COQ3 family.</text>
</comment>